<proteinExistence type="predicted"/>
<sequence>MARKKAETRHVFALPEELVHRRAEHAASGASGVHADQKARRHRTGAVNRIGSRSSRTRAAIRNEGC</sequence>
<evidence type="ECO:0000313" key="3">
    <source>
        <dbReference type="Proteomes" id="UP001202922"/>
    </source>
</evidence>
<protein>
    <submittedName>
        <fullName evidence="2">Uncharacterized protein</fullName>
    </submittedName>
</protein>
<accession>A0ABS9TZQ5</accession>
<evidence type="ECO:0000313" key="2">
    <source>
        <dbReference type="EMBL" id="MCH6469880.1"/>
    </source>
</evidence>
<name>A0ABS9TZQ5_9MICC</name>
<dbReference type="EMBL" id="JAKZBV010000001">
    <property type="protein sequence ID" value="MCH6469880.1"/>
    <property type="molecule type" value="Genomic_DNA"/>
</dbReference>
<dbReference type="RefSeq" id="WP_241053351.1">
    <property type="nucleotide sequence ID" value="NZ_JAKZBV010000001.1"/>
</dbReference>
<gene>
    <name evidence="2" type="ORF">L0M17_07760</name>
</gene>
<reference evidence="2 3" key="1">
    <citation type="submission" date="2022-03" db="EMBL/GenBank/DDBJ databases">
        <title>Sinomonas sp. isolated from a soil.</title>
        <authorList>
            <person name="Han J."/>
            <person name="Kim D.-U."/>
        </authorList>
    </citation>
    <scope>NUCLEOTIDE SEQUENCE [LARGE SCALE GENOMIC DNA]</scope>
    <source>
        <strain evidence="2 3">5-5</strain>
    </source>
</reference>
<dbReference type="Proteomes" id="UP001202922">
    <property type="component" value="Unassembled WGS sequence"/>
</dbReference>
<keyword evidence="3" id="KW-1185">Reference proteome</keyword>
<evidence type="ECO:0000256" key="1">
    <source>
        <dbReference type="SAM" id="MobiDB-lite"/>
    </source>
</evidence>
<feature type="region of interest" description="Disordered" evidence="1">
    <location>
        <begin position="23"/>
        <end position="66"/>
    </location>
</feature>
<organism evidence="2 3">
    <name type="scientific">Sinomonas terrae</name>
    <dbReference type="NCBI Taxonomy" id="2908838"/>
    <lineage>
        <taxon>Bacteria</taxon>
        <taxon>Bacillati</taxon>
        <taxon>Actinomycetota</taxon>
        <taxon>Actinomycetes</taxon>
        <taxon>Micrococcales</taxon>
        <taxon>Micrococcaceae</taxon>
        <taxon>Sinomonas</taxon>
    </lineage>
</organism>
<comment type="caution">
    <text evidence="2">The sequence shown here is derived from an EMBL/GenBank/DDBJ whole genome shotgun (WGS) entry which is preliminary data.</text>
</comment>